<gene>
    <name evidence="8" type="primary">AVP</name>
</gene>
<reference evidence="8" key="1">
    <citation type="submission" date="2023-05" db="EMBL/GenBank/DDBJ databases">
        <title>High-quality long-read genome of Scophthalmus maximus.</title>
        <authorList>
            <person name="Lien S."/>
            <person name="Martinez P."/>
        </authorList>
    </citation>
    <scope>NUCLEOTIDE SEQUENCE [LARGE SCALE GENOMIC DNA]</scope>
</reference>
<evidence type="ECO:0000256" key="7">
    <source>
        <dbReference type="SAM" id="MobiDB-lite"/>
    </source>
</evidence>
<dbReference type="PANTHER" id="PTHR11681">
    <property type="entry name" value="NEUROPHYSIN"/>
    <property type="match status" value="1"/>
</dbReference>
<dbReference type="InterPro" id="IPR036387">
    <property type="entry name" value="Neurhyp_horm_dom_sf"/>
</dbReference>
<feature type="region of interest" description="Disordered" evidence="7">
    <location>
        <begin position="44"/>
        <end position="66"/>
    </location>
</feature>
<dbReference type="InterPro" id="IPR022423">
    <property type="entry name" value="Neurohypophysial_hormone_CS"/>
</dbReference>
<evidence type="ECO:0000313" key="8">
    <source>
        <dbReference type="Ensembl" id="ENSSMAP00000005272.2"/>
    </source>
</evidence>
<dbReference type="GO" id="GO:0005185">
    <property type="term" value="F:neurohypophyseal hormone activity"/>
    <property type="evidence" value="ECO:0007669"/>
    <property type="project" value="InterPro"/>
</dbReference>
<dbReference type="AlphaFoldDB" id="A0A8D2ZNZ8"/>
<dbReference type="SMART" id="SM00003">
    <property type="entry name" value="NH"/>
    <property type="match status" value="1"/>
</dbReference>
<evidence type="ECO:0000256" key="5">
    <source>
        <dbReference type="ARBA" id="ARBA00022815"/>
    </source>
</evidence>
<dbReference type="Pfam" id="PF00184">
    <property type="entry name" value="Hormone_5"/>
    <property type="match status" value="1"/>
</dbReference>
<accession>A0A8D2ZNZ8</accession>
<evidence type="ECO:0000256" key="6">
    <source>
        <dbReference type="ARBA" id="ARBA00023157"/>
    </source>
</evidence>
<evidence type="ECO:0000313" key="9">
    <source>
        <dbReference type="Proteomes" id="UP000694558"/>
    </source>
</evidence>
<keyword evidence="6" id="KW-1015">Disulfide bond</keyword>
<name>A0A8D2ZNZ8_SCOMX</name>
<keyword evidence="5" id="KW-0027">Amidation</keyword>
<dbReference type="GO" id="GO:0030141">
    <property type="term" value="C:secretory granule"/>
    <property type="evidence" value="ECO:0007669"/>
    <property type="project" value="TreeGrafter"/>
</dbReference>
<keyword evidence="2" id="KW-0165">Cleavage on pair of basic residues</keyword>
<dbReference type="PANTHER" id="PTHR11681:SF13">
    <property type="entry name" value="VASOPRESSIN-NEUROPHYSIN 2-COPEPTIN PRECURSOR"/>
    <property type="match status" value="1"/>
</dbReference>
<evidence type="ECO:0000256" key="2">
    <source>
        <dbReference type="ARBA" id="ARBA00022685"/>
    </source>
</evidence>
<dbReference type="GeneTree" id="ENSGT00390000004511"/>
<reference evidence="8" key="2">
    <citation type="submission" date="2025-08" db="UniProtKB">
        <authorList>
            <consortium name="Ensembl"/>
        </authorList>
    </citation>
    <scope>IDENTIFICATION</scope>
</reference>
<dbReference type="Gene3D" id="2.60.9.10">
    <property type="entry name" value="Neurohypophysial hormone domain"/>
    <property type="match status" value="1"/>
</dbReference>
<dbReference type="FunFam" id="2.60.9.10:FF:000001">
    <property type="entry name" value="oxytocin-neurophysin 1"/>
    <property type="match status" value="1"/>
</dbReference>
<sequence length="241" mass="25806">MRRHTCRRRRRDPSRAGLAFGRARARADGAERWRVTDVRLERVSGHGASQYKRAADRGSPSTHRARRRTLSLTHTHTHTHTHTPEPAAMRHSLFPLCVLGLLALSSACYIQNCPRGGKRALPETGIRQCMSCGPGDRGRCFGPSICCGEGLGCLLGSPETAHCAEENYLLTPCQAGGRPCGSEGGHCAASGLCCNSESCALDSDCLGETEASDPARGSAGSSPAELLLRLLHVTARGQTEY</sequence>
<evidence type="ECO:0000256" key="4">
    <source>
        <dbReference type="ARBA" id="ARBA00022729"/>
    </source>
</evidence>
<organism evidence="8 9">
    <name type="scientific">Scophthalmus maximus</name>
    <name type="common">Turbot</name>
    <name type="synonym">Psetta maxima</name>
    <dbReference type="NCBI Taxonomy" id="52904"/>
    <lineage>
        <taxon>Eukaryota</taxon>
        <taxon>Metazoa</taxon>
        <taxon>Chordata</taxon>
        <taxon>Craniata</taxon>
        <taxon>Vertebrata</taxon>
        <taxon>Euteleostomi</taxon>
        <taxon>Actinopterygii</taxon>
        <taxon>Neopterygii</taxon>
        <taxon>Teleostei</taxon>
        <taxon>Neoteleostei</taxon>
        <taxon>Acanthomorphata</taxon>
        <taxon>Carangaria</taxon>
        <taxon>Pleuronectiformes</taxon>
        <taxon>Pleuronectoidei</taxon>
        <taxon>Scophthalmidae</taxon>
        <taxon>Scophthalmus</taxon>
    </lineage>
</organism>
<evidence type="ECO:0000256" key="1">
    <source>
        <dbReference type="ARBA" id="ARBA00007369"/>
    </source>
</evidence>
<keyword evidence="4" id="KW-0732">Signal</keyword>
<dbReference type="PRINTS" id="PR00831">
    <property type="entry name" value="NEUROPHYSIN"/>
</dbReference>
<keyword evidence="3" id="KW-0372">Hormone</keyword>
<dbReference type="InterPro" id="IPR000981">
    <property type="entry name" value="Neurhyp_horm"/>
</dbReference>
<protein>
    <submittedName>
        <fullName evidence="8">Arginine vasopressin</fullName>
    </submittedName>
</protein>
<dbReference type="PROSITE" id="PS00264">
    <property type="entry name" value="NEUROHYPOPHYS_HORM"/>
    <property type="match status" value="1"/>
</dbReference>
<dbReference type="Ensembl" id="ENSSMAT00000005348.2">
    <property type="protein sequence ID" value="ENSSMAP00000005272.2"/>
    <property type="gene ID" value="ENSSMAG00000003395.2"/>
</dbReference>
<dbReference type="GO" id="GO:0005615">
    <property type="term" value="C:extracellular space"/>
    <property type="evidence" value="ECO:0007669"/>
    <property type="project" value="TreeGrafter"/>
</dbReference>
<dbReference type="Pfam" id="PF00220">
    <property type="entry name" value="Hormone_4"/>
    <property type="match status" value="1"/>
</dbReference>
<proteinExistence type="inferred from homology"/>
<dbReference type="SUPFAM" id="SSF49606">
    <property type="entry name" value="Neurophysin II"/>
    <property type="match status" value="1"/>
</dbReference>
<dbReference type="Proteomes" id="UP000694558">
    <property type="component" value="Chromosome 9"/>
</dbReference>
<evidence type="ECO:0000256" key="3">
    <source>
        <dbReference type="ARBA" id="ARBA00022702"/>
    </source>
</evidence>
<comment type="similarity">
    <text evidence="1">Belongs to the vasopressin/oxytocin family.</text>
</comment>